<evidence type="ECO:0000256" key="1">
    <source>
        <dbReference type="SAM" id="Phobius"/>
    </source>
</evidence>
<comment type="caution">
    <text evidence="2">The sequence shown here is derived from an EMBL/GenBank/DDBJ whole genome shotgun (WGS) entry which is preliminary data.</text>
</comment>
<evidence type="ECO:0008006" key="4">
    <source>
        <dbReference type="Google" id="ProtNLM"/>
    </source>
</evidence>
<evidence type="ECO:0000313" key="3">
    <source>
        <dbReference type="Proteomes" id="UP000216311"/>
    </source>
</evidence>
<dbReference type="Proteomes" id="UP000216311">
    <property type="component" value="Unassembled WGS sequence"/>
</dbReference>
<keyword evidence="3" id="KW-1185">Reference proteome</keyword>
<name>A0A255HA74_9ACTN</name>
<reference evidence="2 3" key="1">
    <citation type="submission" date="2017-07" db="EMBL/GenBank/DDBJ databases">
        <title>Draft whole genome sequences of clinical Proprionibacteriaceae strains.</title>
        <authorList>
            <person name="Bernier A.-M."/>
            <person name="Bernard K."/>
            <person name="Domingo M.-C."/>
        </authorList>
    </citation>
    <scope>NUCLEOTIDE SEQUENCE [LARGE SCALE GENOMIC DNA]</scope>
    <source>
        <strain evidence="2 3">NML 130396</strain>
    </source>
</reference>
<dbReference type="EMBL" id="NMVQ01000003">
    <property type="protein sequence ID" value="OYO24505.1"/>
    <property type="molecule type" value="Genomic_DNA"/>
</dbReference>
<keyword evidence="1" id="KW-0812">Transmembrane</keyword>
<feature type="transmembrane region" description="Helical" evidence="1">
    <location>
        <begin position="48"/>
        <end position="67"/>
    </location>
</feature>
<organism evidence="2 3">
    <name type="scientific">Enemella dayhoffiae</name>
    <dbReference type="NCBI Taxonomy" id="2016507"/>
    <lineage>
        <taxon>Bacteria</taxon>
        <taxon>Bacillati</taxon>
        <taxon>Actinomycetota</taxon>
        <taxon>Actinomycetes</taxon>
        <taxon>Propionibacteriales</taxon>
        <taxon>Propionibacteriaceae</taxon>
        <taxon>Enemella</taxon>
    </lineage>
</organism>
<proteinExistence type="predicted"/>
<accession>A0A255HA74</accession>
<feature type="transmembrane region" description="Helical" evidence="1">
    <location>
        <begin position="23"/>
        <end position="42"/>
    </location>
</feature>
<dbReference type="AlphaFoldDB" id="A0A255HA74"/>
<gene>
    <name evidence="2" type="ORF">CGZ93_03720</name>
</gene>
<dbReference type="RefSeq" id="WP_094362813.1">
    <property type="nucleotide sequence ID" value="NZ_NMVQ01000003.1"/>
</dbReference>
<keyword evidence="1" id="KW-0472">Membrane</keyword>
<protein>
    <recommendedName>
        <fullName evidence="4">PH domain-containing protein</fullName>
    </recommendedName>
</protein>
<sequence>MNDAAESGSAPTRTIDLASFNRILFLLALLLVAAAAGAWIIFTQRRDVGTIGTVLMVLAAVAVALTTGPPHRIRQLRTGSEGLELLRYTRVRTRIPAGELASTAVSEGELVLTPRHPAAFFAAHPELRPARDGDTVRLGLGTKPDKVAEVAAALG</sequence>
<keyword evidence="1" id="KW-1133">Transmembrane helix</keyword>
<dbReference type="OrthoDB" id="10008793at2"/>
<evidence type="ECO:0000313" key="2">
    <source>
        <dbReference type="EMBL" id="OYO24505.1"/>
    </source>
</evidence>